<dbReference type="InterPro" id="IPR012677">
    <property type="entry name" value="Nucleotide-bd_a/b_plait_sf"/>
</dbReference>
<dbReference type="PROSITE" id="PS50102">
    <property type="entry name" value="RRM"/>
    <property type="match status" value="2"/>
</dbReference>
<dbReference type="Gene3D" id="4.10.60.10">
    <property type="entry name" value="Zinc finger, CCHC-type"/>
    <property type="match status" value="1"/>
</dbReference>
<feature type="compositionally biased region" description="Polar residues" evidence="4">
    <location>
        <begin position="423"/>
        <end position="438"/>
    </location>
</feature>
<keyword evidence="1 3" id="KW-0694">RNA-binding</keyword>
<sequence length="438" mass="47878">MVLSNKKLKQKLREAKAESLASSISGESVSNANGGAGTISELQERLDAAKQRMRLAKKDKRRNSLGQENDDGKDPTSGKKEVLEKGDEKREEGKKRKREEGKSAQKKDGKKAKTKEKKEKNKNKKSKAAENGEDEKSAVIGGGAGEVEMKGIVESSVSKDTATKVYVGGIPYYSTEDDIRSFFDSCGTITEVDCMKFPDSGKFRGIAIINFKTDAAAKRALDLDGADMGGFFLKVRPYKTTTRQIKVPDFVPQIVKGYNRIYVGNLPWDITEENLRKFFSDCSISSIRFGMDKETGEFRGYGHVDFSDDVSMMMALKMDQQMLCGRPIKISCAVPRKAGEARPKDGPPPSRSNKVSDPEVVSTPPVPETTAANIGASSDESPTTSITEVVRNEASIETPAPVSGKIKRRTCYECGQKGHISTACPNKQNTDVPNSNTD</sequence>
<dbReference type="InterPro" id="IPR034361">
    <property type="entry name" value="PHIP1_RRM1"/>
</dbReference>
<feature type="compositionally biased region" description="Polar residues" evidence="4">
    <location>
        <begin position="20"/>
        <end position="33"/>
    </location>
</feature>
<keyword evidence="2" id="KW-0479">Metal-binding</keyword>
<dbReference type="Gene3D" id="3.30.70.330">
    <property type="match status" value="2"/>
</dbReference>
<dbReference type="GO" id="GO:0008270">
    <property type="term" value="F:zinc ion binding"/>
    <property type="evidence" value="ECO:0007669"/>
    <property type="project" value="UniProtKB-KW"/>
</dbReference>
<dbReference type="InterPro" id="IPR001878">
    <property type="entry name" value="Znf_CCHC"/>
</dbReference>
<dbReference type="PANTHER" id="PTHR23236">
    <property type="entry name" value="EUKARYOTIC TRANSLATION INITIATION FACTOR 4B/4H"/>
    <property type="match status" value="1"/>
</dbReference>
<feature type="domain" description="RRM" evidence="5">
    <location>
        <begin position="259"/>
        <end position="335"/>
    </location>
</feature>
<dbReference type="GO" id="GO:0003723">
    <property type="term" value="F:RNA binding"/>
    <property type="evidence" value="ECO:0007669"/>
    <property type="project" value="UniProtKB-UniRule"/>
</dbReference>
<feature type="domain" description="RRM" evidence="5">
    <location>
        <begin position="163"/>
        <end position="240"/>
    </location>
</feature>
<evidence type="ECO:0000313" key="8">
    <source>
        <dbReference type="Proteomes" id="UP001154282"/>
    </source>
</evidence>
<reference evidence="7" key="1">
    <citation type="submission" date="2022-08" db="EMBL/GenBank/DDBJ databases">
        <authorList>
            <person name="Gutierrez-Valencia J."/>
        </authorList>
    </citation>
    <scope>NUCLEOTIDE SEQUENCE</scope>
</reference>
<dbReference type="SUPFAM" id="SSF57756">
    <property type="entry name" value="Retrovirus zinc finger-like domains"/>
    <property type="match status" value="1"/>
</dbReference>
<feature type="compositionally biased region" description="Basic residues" evidence="4">
    <location>
        <begin position="51"/>
        <end position="63"/>
    </location>
</feature>
<dbReference type="AlphaFoldDB" id="A0AAV0JS37"/>
<evidence type="ECO:0000256" key="3">
    <source>
        <dbReference type="PROSITE-ProRule" id="PRU00176"/>
    </source>
</evidence>
<evidence type="ECO:0000256" key="4">
    <source>
        <dbReference type="SAM" id="MobiDB-lite"/>
    </source>
</evidence>
<dbReference type="PROSITE" id="PS50158">
    <property type="entry name" value="ZF_CCHC"/>
    <property type="match status" value="1"/>
</dbReference>
<dbReference type="Proteomes" id="UP001154282">
    <property type="component" value="Unassembled WGS sequence"/>
</dbReference>
<dbReference type="InterPro" id="IPR036875">
    <property type="entry name" value="Znf_CCHC_sf"/>
</dbReference>
<keyword evidence="8" id="KW-1185">Reference proteome</keyword>
<evidence type="ECO:0000256" key="2">
    <source>
        <dbReference type="PROSITE-ProRule" id="PRU00047"/>
    </source>
</evidence>
<dbReference type="EMBL" id="CAMGYJ010000005">
    <property type="protein sequence ID" value="CAI0411416.1"/>
    <property type="molecule type" value="Genomic_DNA"/>
</dbReference>
<feature type="compositionally biased region" description="Basic residues" evidence="4">
    <location>
        <begin position="108"/>
        <end position="126"/>
    </location>
</feature>
<dbReference type="InterPro" id="IPR000504">
    <property type="entry name" value="RRM_dom"/>
</dbReference>
<dbReference type="Pfam" id="PF00076">
    <property type="entry name" value="RRM_1"/>
    <property type="match status" value="2"/>
</dbReference>
<dbReference type="SMART" id="SM00360">
    <property type="entry name" value="RRM"/>
    <property type="match status" value="2"/>
</dbReference>
<feature type="region of interest" description="Disordered" evidence="4">
    <location>
        <begin position="335"/>
        <end position="438"/>
    </location>
</feature>
<keyword evidence="2" id="KW-0862">Zinc</keyword>
<proteinExistence type="predicted"/>
<feature type="compositionally biased region" description="Basic and acidic residues" evidence="4">
    <location>
        <begin position="70"/>
        <end position="107"/>
    </location>
</feature>
<feature type="compositionally biased region" description="Basic and acidic residues" evidence="4">
    <location>
        <begin position="127"/>
        <end position="137"/>
    </location>
</feature>
<protein>
    <recommendedName>
        <fullName evidence="9">Protein gar2</fullName>
    </recommendedName>
</protein>
<name>A0AAV0JS37_9ROSI</name>
<evidence type="ECO:0000259" key="5">
    <source>
        <dbReference type="PROSITE" id="PS50102"/>
    </source>
</evidence>
<dbReference type="CDD" id="cd12271">
    <property type="entry name" value="RRM1_PHIP1"/>
    <property type="match status" value="1"/>
</dbReference>
<dbReference type="SUPFAM" id="SSF54928">
    <property type="entry name" value="RNA-binding domain, RBD"/>
    <property type="match status" value="2"/>
</dbReference>
<evidence type="ECO:0008006" key="9">
    <source>
        <dbReference type="Google" id="ProtNLM"/>
    </source>
</evidence>
<keyword evidence="2" id="KW-0863">Zinc-finger</keyword>
<feature type="domain" description="CCHC-type" evidence="6">
    <location>
        <begin position="411"/>
        <end position="426"/>
    </location>
</feature>
<dbReference type="InterPro" id="IPR035979">
    <property type="entry name" value="RBD_domain_sf"/>
</dbReference>
<dbReference type="SMART" id="SM00343">
    <property type="entry name" value="ZnF_C2HC"/>
    <property type="match status" value="1"/>
</dbReference>
<gene>
    <name evidence="7" type="ORF">LITE_LOCUS15158</name>
</gene>
<dbReference type="PANTHER" id="PTHR23236:SF24">
    <property type="entry name" value="PHRAGMOPLASTIN INTERACTING PROTEIN 1"/>
    <property type="match status" value="1"/>
</dbReference>
<evidence type="ECO:0000313" key="7">
    <source>
        <dbReference type="EMBL" id="CAI0411416.1"/>
    </source>
</evidence>
<evidence type="ECO:0000256" key="1">
    <source>
        <dbReference type="ARBA" id="ARBA00022884"/>
    </source>
</evidence>
<comment type="caution">
    <text evidence="7">The sequence shown here is derived from an EMBL/GenBank/DDBJ whole genome shotgun (WGS) entry which is preliminary data.</text>
</comment>
<evidence type="ECO:0000259" key="6">
    <source>
        <dbReference type="PROSITE" id="PS50158"/>
    </source>
</evidence>
<feature type="region of interest" description="Disordered" evidence="4">
    <location>
        <begin position="19"/>
        <end position="140"/>
    </location>
</feature>
<organism evidence="7 8">
    <name type="scientific">Linum tenue</name>
    <dbReference type="NCBI Taxonomy" id="586396"/>
    <lineage>
        <taxon>Eukaryota</taxon>
        <taxon>Viridiplantae</taxon>
        <taxon>Streptophyta</taxon>
        <taxon>Embryophyta</taxon>
        <taxon>Tracheophyta</taxon>
        <taxon>Spermatophyta</taxon>
        <taxon>Magnoliopsida</taxon>
        <taxon>eudicotyledons</taxon>
        <taxon>Gunneridae</taxon>
        <taxon>Pentapetalae</taxon>
        <taxon>rosids</taxon>
        <taxon>fabids</taxon>
        <taxon>Malpighiales</taxon>
        <taxon>Linaceae</taxon>
        <taxon>Linum</taxon>
    </lineage>
</organism>
<feature type="compositionally biased region" description="Polar residues" evidence="4">
    <location>
        <begin position="371"/>
        <end position="387"/>
    </location>
</feature>
<accession>A0AAV0JS37</accession>
<dbReference type="Pfam" id="PF00098">
    <property type="entry name" value="zf-CCHC"/>
    <property type="match status" value="1"/>
</dbReference>